<evidence type="ECO:0000256" key="12">
    <source>
        <dbReference type="ARBA" id="ARBA00022989"/>
    </source>
</evidence>
<dbReference type="InterPro" id="IPR050175">
    <property type="entry name" value="Complex_I_Subunit_2"/>
</dbReference>
<dbReference type="AlphaFoldDB" id="A0A1L6Z7B8"/>
<comment type="similarity">
    <text evidence="3 18">Belongs to the complex I subunit 2 family.</text>
</comment>
<evidence type="ECO:0000256" key="11">
    <source>
        <dbReference type="ARBA" id="ARBA00022982"/>
    </source>
</evidence>
<protein>
    <recommendedName>
        <fullName evidence="5 18">NADH-ubiquinone oxidoreductase chain 2</fullName>
        <ecNumber evidence="4 18">7.1.1.2</ecNumber>
    </recommendedName>
</protein>
<comment type="function">
    <text evidence="18">Core subunit of the mitochondrial membrane respiratory chain NADH dehydrogenase (Complex I) which catalyzes electron transfer from NADH through the respiratory chain, using ubiquinone as an electron acceptor. Essential for the catalytic activity and assembly of complex I.</text>
</comment>
<dbReference type="GO" id="GO:0006120">
    <property type="term" value="P:mitochondrial electron transport, NADH to ubiquinone"/>
    <property type="evidence" value="ECO:0007669"/>
    <property type="project" value="InterPro"/>
</dbReference>
<comment type="catalytic activity">
    <reaction evidence="17 18">
        <text>a ubiquinone + NADH + 5 H(+)(in) = a ubiquinol + NAD(+) + 4 H(+)(out)</text>
        <dbReference type="Rhea" id="RHEA:29091"/>
        <dbReference type="Rhea" id="RHEA-COMP:9565"/>
        <dbReference type="Rhea" id="RHEA-COMP:9566"/>
        <dbReference type="ChEBI" id="CHEBI:15378"/>
        <dbReference type="ChEBI" id="CHEBI:16389"/>
        <dbReference type="ChEBI" id="CHEBI:17976"/>
        <dbReference type="ChEBI" id="CHEBI:57540"/>
        <dbReference type="ChEBI" id="CHEBI:57945"/>
        <dbReference type="EC" id="7.1.1.2"/>
    </reaction>
</comment>
<keyword evidence="11 18" id="KW-0249">Electron transport</keyword>
<keyword evidence="9 18" id="KW-0999">Mitochondrion inner membrane</keyword>
<keyword evidence="7 18" id="KW-0679">Respiratory chain</keyword>
<keyword evidence="16 18" id="KW-0472">Membrane</keyword>
<keyword evidence="6" id="KW-0813">Transport</keyword>
<evidence type="ECO:0000256" key="3">
    <source>
        <dbReference type="ARBA" id="ARBA00007012"/>
    </source>
</evidence>
<dbReference type="GO" id="GO:0008137">
    <property type="term" value="F:NADH dehydrogenase (ubiquinone) activity"/>
    <property type="evidence" value="ECO:0007669"/>
    <property type="project" value="UniProtKB-EC"/>
</dbReference>
<dbReference type="CTD" id="4536"/>
<sequence>MFKFYKFFFFNTLIFGSLVSISAYSWFNMWIGLEVNLMSMIPLMKSHFNKFPAEATLKYFITQAMASTMVLFSLIIMLNSSEFINLQLESSYTLILNSALLTKLGAAPFHAWFPEVLEGLNWMNSLILLTWQKLAPMVLIMYNFNMSLFFSIIIIFSSMIGGILGFNQVSTRKIMAYSSINHIAWMLASMMNFKMIWMNYFIIYSVISFNIIMIFYILNIYNLNQLFLSLNSSKLIKLFFIMNFLSLGGLPPFLGFFPKWLVIMNLVNNNFYTLSLILILLTLITLFFYIRITLSTLTISMSETILKPSNFNNFFLIFINMITLLSLFLCTSIFNIL</sequence>
<feature type="domain" description="NADH:quinone oxidoreductase/Mrp antiporter transmembrane" evidence="19">
    <location>
        <begin position="23"/>
        <end position="285"/>
    </location>
</feature>
<dbReference type="InterPro" id="IPR001750">
    <property type="entry name" value="ND/Mrp_TM"/>
</dbReference>
<keyword evidence="8 18" id="KW-0812">Transmembrane</keyword>
<evidence type="ECO:0000256" key="10">
    <source>
        <dbReference type="ARBA" id="ARBA00022967"/>
    </source>
</evidence>
<feature type="transmembrane region" description="Helical" evidence="18">
    <location>
        <begin position="146"/>
        <end position="167"/>
    </location>
</feature>
<dbReference type="PANTHER" id="PTHR46552:SF1">
    <property type="entry name" value="NADH-UBIQUINONE OXIDOREDUCTASE CHAIN 2"/>
    <property type="match status" value="1"/>
</dbReference>
<evidence type="ECO:0000256" key="8">
    <source>
        <dbReference type="ARBA" id="ARBA00022692"/>
    </source>
</evidence>
<feature type="transmembrane region" description="Helical" evidence="18">
    <location>
        <begin position="270"/>
        <end position="290"/>
    </location>
</feature>
<dbReference type="GO" id="GO:0005743">
    <property type="term" value="C:mitochondrial inner membrane"/>
    <property type="evidence" value="ECO:0007669"/>
    <property type="project" value="UniProtKB-SubCell"/>
</dbReference>
<feature type="transmembrane region" description="Helical" evidence="18">
    <location>
        <begin position="197"/>
        <end position="218"/>
    </location>
</feature>
<dbReference type="Pfam" id="PF00361">
    <property type="entry name" value="Proton_antipo_M"/>
    <property type="match status" value="1"/>
</dbReference>
<evidence type="ECO:0000256" key="13">
    <source>
        <dbReference type="ARBA" id="ARBA00023027"/>
    </source>
</evidence>
<accession>A0A1L6Z7B8</accession>
<evidence type="ECO:0000256" key="15">
    <source>
        <dbReference type="ARBA" id="ARBA00023128"/>
    </source>
</evidence>
<evidence type="ECO:0000256" key="5">
    <source>
        <dbReference type="ARBA" id="ARBA00021008"/>
    </source>
</evidence>
<feature type="transmembrane region" description="Helical" evidence="18">
    <location>
        <begin position="92"/>
        <end position="113"/>
    </location>
</feature>
<dbReference type="EC" id="7.1.1.2" evidence="4 18"/>
<evidence type="ECO:0000313" key="20">
    <source>
        <dbReference type="EMBL" id="APT42183.1"/>
    </source>
</evidence>
<comment type="function">
    <text evidence="1">Core subunit of the mitochondrial membrane respiratory chain NADH dehydrogenase (Complex I) that is believed to belong to the minimal assembly required for catalysis. Complex I functions in the transfer of electrons from NADH to the respiratory chain. The immediate electron acceptor for the enzyme is believed to be ubiquinone.</text>
</comment>
<proteinExistence type="inferred from homology"/>
<evidence type="ECO:0000259" key="19">
    <source>
        <dbReference type="Pfam" id="PF00361"/>
    </source>
</evidence>
<feature type="transmembrane region" description="Helical" evidence="18">
    <location>
        <begin position="238"/>
        <end position="258"/>
    </location>
</feature>
<geneLocation type="mitochondrion" evidence="20"/>
<feature type="transmembrane region" description="Helical" evidence="18">
    <location>
        <begin position="311"/>
        <end position="334"/>
    </location>
</feature>
<evidence type="ECO:0000256" key="1">
    <source>
        <dbReference type="ARBA" id="ARBA00003257"/>
    </source>
</evidence>
<evidence type="ECO:0000256" key="16">
    <source>
        <dbReference type="ARBA" id="ARBA00023136"/>
    </source>
</evidence>
<dbReference type="PRINTS" id="PR01436">
    <property type="entry name" value="NADHDHGNASE2"/>
</dbReference>
<evidence type="ECO:0000256" key="9">
    <source>
        <dbReference type="ARBA" id="ARBA00022792"/>
    </source>
</evidence>
<comment type="subcellular location">
    <subcellularLocation>
        <location evidence="2 18">Mitochondrion inner membrane</location>
        <topology evidence="2 18">Multi-pass membrane protein</topology>
    </subcellularLocation>
</comment>
<evidence type="ECO:0000256" key="14">
    <source>
        <dbReference type="ARBA" id="ARBA00023075"/>
    </source>
</evidence>
<dbReference type="InterPro" id="IPR003917">
    <property type="entry name" value="NADH_UbQ_OxRdtase_chain2"/>
</dbReference>
<dbReference type="EMBL" id="KY195975">
    <property type="protein sequence ID" value="APT42183.1"/>
    <property type="molecule type" value="Genomic_DNA"/>
</dbReference>
<evidence type="ECO:0000256" key="2">
    <source>
        <dbReference type="ARBA" id="ARBA00004448"/>
    </source>
</evidence>
<reference evidence="20" key="1">
    <citation type="submission" date="2016-11" db="EMBL/GenBank/DDBJ databases">
        <title>The complete mitochondrial genome of the walnut leaf pest, Paleosepharia posticata Chen (Coleoptera: Chrysomeloidea), genome organization, and phylogenetic analysis with other insects.</title>
        <authorList>
            <person name="Wang Q."/>
            <person name="Tang G."/>
        </authorList>
    </citation>
    <scope>NUCLEOTIDE SEQUENCE</scope>
</reference>
<evidence type="ECO:0000256" key="17">
    <source>
        <dbReference type="ARBA" id="ARBA00049551"/>
    </source>
</evidence>
<dbReference type="RefSeq" id="YP_009344368.1">
    <property type="nucleotide sequence ID" value="NC_033532.1"/>
</dbReference>
<keyword evidence="13 18" id="KW-0520">NAD</keyword>
<evidence type="ECO:0000256" key="6">
    <source>
        <dbReference type="ARBA" id="ARBA00022448"/>
    </source>
</evidence>
<keyword evidence="12 18" id="KW-1133">Transmembrane helix</keyword>
<evidence type="ECO:0000256" key="18">
    <source>
        <dbReference type="RuleBase" id="RU003403"/>
    </source>
</evidence>
<dbReference type="GeneID" id="30901275"/>
<organism evidence="20">
    <name type="scientific">Paleosepharia posticata</name>
    <dbReference type="NCBI Taxonomy" id="1932166"/>
    <lineage>
        <taxon>Eukaryota</taxon>
        <taxon>Metazoa</taxon>
        <taxon>Ecdysozoa</taxon>
        <taxon>Arthropoda</taxon>
        <taxon>Hexapoda</taxon>
        <taxon>Insecta</taxon>
        <taxon>Pterygota</taxon>
        <taxon>Neoptera</taxon>
        <taxon>Endopterygota</taxon>
        <taxon>Coleoptera</taxon>
        <taxon>Polyphaga</taxon>
        <taxon>Cucujiformia</taxon>
        <taxon>Chrysomeloidea</taxon>
        <taxon>Chrysomelidae</taxon>
        <taxon>Galerucinae</taxon>
        <taxon>Paleosepharia</taxon>
    </lineage>
</organism>
<keyword evidence="14 18" id="KW-0830">Ubiquinone</keyword>
<gene>
    <name evidence="20" type="primary">ND2</name>
</gene>
<feature type="transmembrane region" description="Helical" evidence="18">
    <location>
        <begin position="7"/>
        <end position="27"/>
    </location>
</feature>
<name>A0A1L6Z7B8_9CUCU</name>
<keyword evidence="15 18" id="KW-0496">Mitochondrion</keyword>
<feature type="transmembrane region" description="Helical" evidence="18">
    <location>
        <begin position="59"/>
        <end position="80"/>
    </location>
</feature>
<evidence type="ECO:0000256" key="4">
    <source>
        <dbReference type="ARBA" id="ARBA00012944"/>
    </source>
</evidence>
<dbReference type="PANTHER" id="PTHR46552">
    <property type="entry name" value="NADH-UBIQUINONE OXIDOREDUCTASE CHAIN 2"/>
    <property type="match status" value="1"/>
</dbReference>
<evidence type="ECO:0000256" key="7">
    <source>
        <dbReference type="ARBA" id="ARBA00022660"/>
    </source>
</evidence>
<keyword evidence="10 18" id="KW-1278">Translocase</keyword>